<feature type="non-terminal residue" evidence="2">
    <location>
        <position position="1"/>
    </location>
</feature>
<gene>
    <name evidence="2" type="ORF">ALEPTO_LOCUS13279</name>
</gene>
<accession>A0A9N9ITW1</accession>
<organism evidence="2 3">
    <name type="scientific">Ambispora leptoticha</name>
    <dbReference type="NCBI Taxonomy" id="144679"/>
    <lineage>
        <taxon>Eukaryota</taxon>
        <taxon>Fungi</taxon>
        <taxon>Fungi incertae sedis</taxon>
        <taxon>Mucoromycota</taxon>
        <taxon>Glomeromycotina</taxon>
        <taxon>Glomeromycetes</taxon>
        <taxon>Archaeosporales</taxon>
        <taxon>Ambisporaceae</taxon>
        <taxon>Ambispora</taxon>
    </lineage>
</organism>
<evidence type="ECO:0000313" key="2">
    <source>
        <dbReference type="EMBL" id="CAG8750468.1"/>
    </source>
</evidence>
<keyword evidence="3" id="KW-1185">Reference proteome</keyword>
<proteinExistence type="predicted"/>
<name>A0A9N9ITW1_9GLOM</name>
<reference evidence="2" key="1">
    <citation type="submission" date="2021-06" db="EMBL/GenBank/DDBJ databases">
        <authorList>
            <person name="Kallberg Y."/>
            <person name="Tangrot J."/>
            <person name="Rosling A."/>
        </authorList>
    </citation>
    <scope>NUCLEOTIDE SEQUENCE</scope>
    <source>
        <strain evidence="2">FL130A</strain>
    </source>
</reference>
<comment type="caution">
    <text evidence="2">The sequence shown here is derived from an EMBL/GenBank/DDBJ whole genome shotgun (WGS) entry which is preliminary data.</text>
</comment>
<dbReference type="AlphaFoldDB" id="A0A9N9ITW1"/>
<sequence length="214" mass="25243">MSQSSTANQGSKAKDLPCIFLDLVRYYSDQGLNVCGMPKSEHWRNANAPAAARKLEAFQDLIPELRDQQFSQFSICVNHYNQVIANDNFYQHLLDSSSRIPQLDVSSNTDEAVVDDVSRHLFEFERVAEHNRYVITELQRQVQNKNRVISRLNERLEECHRMISQLEELYQEQYEAYQRQQLTEQWNSRYDNQHKRIQAVIDIALIERESLYND</sequence>
<feature type="coiled-coil region" evidence="1">
    <location>
        <begin position="135"/>
        <end position="169"/>
    </location>
</feature>
<keyword evidence="1" id="KW-0175">Coiled coil</keyword>
<protein>
    <submittedName>
        <fullName evidence="2">10196_t:CDS:1</fullName>
    </submittedName>
</protein>
<dbReference type="Proteomes" id="UP000789508">
    <property type="component" value="Unassembled WGS sequence"/>
</dbReference>
<evidence type="ECO:0000313" key="3">
    <source>
        <dbReference type="Proteomes" id="UP000789508"/>
    </source>
</evidence>
<dbReference type="OrthoDB" id="2447818at2759"/>
<dbReference type="EMBL" id="CAJVPS010040390">
    <property type="protein sequence ID" value="CAG8750468.1"/>
    <property type="molecule type" value="Genomic_DNA"/>
</dbReference>
<evidence type="ECO:0000256" key="1">
    <source>
        <dbReference type="SAM" id="Coils"/>
    </source>
</evidence>